<organism evidence="2 3">
    <name type="scientific">Oedothorax gibbosus</name>
    <dbReference type="NCBI Taxonomy" id="931172"/>
    <lineage>
        <taxon>Eukaryota</taxon>
        <taxon>Metazoa</taxon>
        <taxon>Ecdysozoa</taxon>
        <taxon>Arthropoda</taxon>
        <taxon>Chelicerata</taxon>
        <taxon>Arachnida</taxon>
        <taxon>Araneae</taxon>
        <taxon>Araneomorphae</taxon>
        <taxon>Entelegynae</taxon>
        <taxon>Araneoidea</taxon>
        <taxon>Linyphiidae</taxon>
        <taxon>Erigoninae</taxon>
        <taxon>Oedothorax</taxon>
    </lineage>
</organism>
<evidence type="ECO:0000313" key="2">
    <source>
        <dbReference type="EMBL" id="KAG8190626.1"/>
    </source>
</evidence>
<sequence length="68" mass="7607">MSIQMKLTSVFVLVVYAFFLMSSDHGFVASADPNKNISACHFCDDADFSIRNLVCCTWSSRCCGPDRF</sequence>
<comment type="caution">
    <text evidence="2">The sequence shown here is derived from an EMBL/GenBank/DDBJ whole genome shotgun (WGS) entry which is preliminary data.</text>
</comment>
<accession>A0AAV6V2I3</accession>
<dbReference type="EMBL" id="JAFNEN010000179">
    <property type="protein sequence ID" value="KAG8190626.1"/>
    <property type="molecule type" value="Genomic_DNA"/>
</dbReference>
<dbReference type="AlphaFoldDB" id="A0AAV6V2I3"/>
<feature type="signal peptide" evidence="1">
    <location>
        <begin position="1"/>
        <end position="17"/>
    </location>
</feature>
<proteinExistence type="predicted"/>
<protein>
    <submittedName>
        <fullName evidence="2">Uncharacterized protein</fullName>
    </submittedName>
</protein>
<keyword evidence="3" id="KW-1185">Reference proteome</keyword>
<evidence type="ECO:0000256" key="1">
    <source>
        <dbReference type="SAM" id="SignalP"/>
    </source>
</evidence>
<keyword evidence="1" id="KW-0732">Signal</keyword>
<evidence type="ECO:0000313" key="3">
    <source>
        <dbReference type="Proteomes" id="UP000827092"/>
    </source>
</evidence>
<dbReference type="Proteomes" id="UP000827092">
    <property type="component" value="Unassembled WGS sequence"/>
</dbReference>
<gene>
    <name evidence="2" type="ORF">JTE90_017890</name>
</gene>
<feature type="chain" id="PRO_5043708988" evidence="1">
    <location>
        <begin position="18"/>
        <end position="68"/>
    </location>
</feature>
<name>A0AAV6V2I3_9ARAC</name>
<reference evidence="2 3" key="1">
    <citation type="journal article" date="2022" name="Nat. Ecol. Evol.">
        <title>A masculinizing supergene underlies an exaggerated male reproductive morph in a spider.</title>
        <authorList>
            <person name="Hendrickx F."/>
            <person name="De Corte Z."/>
            <person name="Sonet G."/>
            <person name="Van Belleghem S.M."/>
            <person name="Kostlbacher S."/>
            <person name="Vangestel C."/>
        </authorList>
    </citation>
    <scope>NUCLEOTIDE SEQUENCE [LARGE SCALE GENOMIC DNA]</scope>
    <source>
        <strain evidence="2">W744_W776</strain>
    </source>
</reference>